<reference evidence="3 4" key="1">
    <citation type="journal article" date="2018" name="BMC Genomics">
        <title>Comparative genome analyses reveal sequence features reflecting distinct modes of host-adaptation between dicot and monocot powdery mildew.</title>
        <authorList>
            <person name="Wu Y."/>
            <person name="Ma X."/>
            <person name="Pan Z."/>
            <person name="Kale S.D."/>
            <person name="Song Y."/>
            <person name="King H."/>
            <person name="Zhang Q."/>
            <person name="Presley C."/>
            <person name="Deng X."/>
            <person name="Wei C.I."/>
            <person name="Xiao S."/>
        </authorList>
    </citation>
    <scope>NUCLEOTIDE SEQUENCE [LARGE SCALE GENOMIC DNA]</scope>
    <source>
        <strain evidence="3">UMSG3</strain>
    </source>
</reference>
<dbReference type="SUPFAM" id="SSF46579">
    <property type="entry name" value="Prefoldin"/>
    <property type="match status" value="1"/>
</dbReference>
<dbReference type="AlphaFoldDB" id="A0A420I979"/>
<keyword evidence="2" id="KW-0143">Chaperone</keyword>
<dbReference type="PANTHER" id="PTHR12674:SF2">
    <property type="entry name" value="PREFOLDIN SUBUNIT 5"/>
    <property type="match status" value="1"/>
</dbReference>
<dbReference type="InterPro" id="IPR011599">
    <property type="entry name" value="PFD_alpha_archaea"/>
</dbReference>
<dbReference type="GO" id="GO:0016272">
    <property type="term" value="C:prefoldin complex"/>
    <property type="evidence" value="ECO:0007669"/>
    <property type="project" value="InterPro"/>
</dbReference>
<evidence type="ECO:0000313" key="4">
    <source>
        <dbReference type="Proteomes" id="UP000283383"/>
    </source>
</evidence>
<dbReference type="Proteomes" id="UP000283383">
    <property type="component" value="Unassembled WGS sequence"/>
</dbReference>
<dbReference type="GO" id="GO:0005737">
    <property type="term" value="C:cytoplasm"/>
    <property type="evidence" value="ECO:0007669"/>
    <property type="project" value="TreeGrafter"/>
</dbReference>
<evidence type="ECO:0000313" key="3">
    <source>
        <dbReference type="EMBL" id="RKF66851.1"/>
    </source>
</evidence>
<dbReference type="GO" id="GO:1990114">
    <property type="term" value="P:RNA polymerase II core complex assembly"/>
    <property type="evidence" value="ECO:0007669"/>
    <property type="project" value="TreeGrafter"/>
</dbReference>
<dbReference type="GO" id="GO:1990113">
    <property type="term" value="P:RNA polymerase I assembly"/>
    <property type="evidence" value="ECO:0007669"/>
    <property type="project" value="TreeGrafter"/>
</dbReference>
<dbReference type="PANTHER" id="PTHR12674">
    <property type="entry name" value="PREFOLDIN SUBUNIT 5"/>
    <property type="match status" value="1"/>
</dbReference>
<dbReference type="InterPro" id="IPR004127">
    <property type="entry name" value="Prefoldin_subunit_alpha"/>
</dbReference>
<evidence type="ECO:0000256" key="2">
    <source>
        <dbReference type="ARBA" id="ARBA00023186"/>
    </source>
</evidence>
<organism evidence="3 4">
    <name type="scientific">Golovinomyces cichoracearum</name>
    <dbReference type="NCBI Taxonomy" id="62708"/>
    <lineage>
        <taxon>Eukaryota</taxon>
        <taxon>Fungi</taxon>
        <taxon>Dikarya</taxon>
        <taxon>Ascomycota</taxon>
        <taxon>Pezizomycotina</taxon>
        <taxon>Leotiomycetes</taxon>
        <taxon>Erysiphales</taxon>
        <taxon>Erysiphaceae</taxon>
        <taxon>Golovinomyces</taxon>
    </lineage>
</organism>
<dbReference type="GO" id="GO:0006457">
    <property type="term" value="P:protein folding"/>
    <property type="evidence" value="ECO:0007669"/>
    <property type="project" value="InterPro"/>
</dbReference>
<sequence>MSTSDETQTTIDLENLSVPQLSQVKKQLDDELEHLTTSFSQLRAAQSKFRDCSRSIENGVNPLVKEKPILVALTTSLYVPGTLADPDNIIVDIGTGYYVEKSTKDAIKFYEKRSEEIASNLKTLEGILHGKSNNLRILEEVLRKKLLKAKPTGESESTAL</sequence>
<comment type="similarity">
    <text evidence="1">Belongs to the prefoldin subunit alpha family.</text>
</comment>
<accession>A0A420I979</accession>
<dbReference type="NCBIfam" id="TIGR00293">
    <property type="entry name" value="prefoldin subunit alpha"/>
    <property type="match status" value="1"/>
</dbReference>
<protein>
    <submittedName>
        <fullName evidence="3">Putative prefoldin subunit 5</fullName>
    </submittedName>
</protein>
<dbReference type="STRING" id="62708.A0A420I979"/>
<dbReference type="FunFam" id="1.10.287.370:FF:000004">
    <property type="entry name" value="Probable prefoldin subunit 5"/>
    <property type="match status" value="1"/>
</dbReference>
<keyword evidence="4" id="KW-1185">Reference proteome</keyword>
<comment type="caution">
    <text evidence="3">The sequence shown here is derived from an EMBL/GenBank/DDBJ whole genome shotgun (WGS) entry which is preliminary data.</text>
</comment>
<dbReference type="Gene3D" id="1.10.287.370">
    <property type="match status" value="1"/>
</dbReference>
<gene>
    <name evidence="3" type="ORF">GcM3_109002</name>
</gene>
<dbReference type="GO" id="GO:0051082">
    <property type="term" value="F:unfolded protein binding"/>
    <property type="evidence" value="ECO:0007669"/>
    <property type="project" value="InterPro"/>
</dbReference>
<name>A0A420I979_9PEZI</name>
<dbReference type="GO" id="GO:1990115">
    <property type="term" value="P:RNA polymerase III assembly"/>
    <property type="evidence" value="ECO:0007669"/>
    <property type="project" value="TreeGrafter"/>
</dbReference>
<evidence type="ECO:0000256" key="1">
    <source>
        <dbReference type="ARBA" id="ARBA00010048"/>
    </source>
</evidence>
<dbReference type="CDD" id="cd23157">
    <property type="entry name" value="Prefoldin_5"/>
    <property type="match status" value="1"/>
</dbReference>
<dbReference type="EMBL" id="MCBQ01011000">
    <property type="protein sequence ID" value="RKF66851.1"/>
    <property type="molecule type" value="Genomic_DNA"/>
</dbReference>
<proteinExistence type="inferred from homology"/>
<dbReference type="Pfam" id="PF02996">
    <property type="entry name" value="Prefoldin"/>
    <property type="match status" value="1"/>
</dbReference>
<dbReference type="InterPro" id="IPR009053">
    <property type="entry name" value="Prefoldin"/>
</dbReference>